<keyword evidence="3" id="KW-1185">Reference proteome</keyword>
<accession>A0ABQ9ED82</accession>
<organism evidence="2 3">
    <name type="scientific">Tegillarca granosa</name>
    <name type="common">Malaysian cockle</name>
    <name type="synonym">Anadara granosa</name>
    <dbReference type="NCBI Taxonomy" id="220873"/>
    <lineage>
        <taxon>Eukaryota</taxon>
        <taxon>Metazoa</taxon>
        <taxon>Spiralia</taxon>
        <taxon>Lophotrochozoa</taxon>
        <taxon>Mollusca</taxon>
        <taxon>Bivalvia</taxon>
        <taxon>Autobranchia</taxon>
        <taxon>Pteriomorphia</taxon>
        <taxon>Arcoida</taxon>
        <taxon>Arcoidea</taxon>
        <taxon>Arcidae</taxon>
        <taxon>Tegillarca</taxon>
    </lineage>
</organism>
<reference evidence="2 3" key="1">
    <citation type="submission" date="2022-12" db="EMBL/GenBank/DDBJ databases">
        <title>Chromosome-level genome of Tegillarca granosa.</title>
        <authorList>
            <person name="Kim J."/>
        </authorList>
    </citation>
    <scope>NUCLEOTIDE SEQUENCE [LARGE SCALE GENOMIC DNA]</scope>
    <source>
        <strain evidence="2">Teg-2019</strain>
        <tissue evidence="2">Adductor muscle</tissue>
    </source>
</reference>
<dbReference type="EMBL" id="JARBDR010000918">
    <property type="protein sequence ID" value="KAJ8301527.1"/>
    <property type="molecule type" value="Genomic_DNA"/>
</dbReference>
<gene>
    <name evidence="2" type="ORF">KUTeg_020514</name>
</gene>
<evidence type="ECO:0000313" key="3">
    <source>
        <dbReference type="Proteomes" id="UP001217089"/>
    </source>
</evidence>
<comment type="caution">
    <text evidence="2">The sequence shown here is derived from an EMBL/GenBank/DDBJ whole genome shotgun (WGS) entry which is preliminary data.</text>
</comment>
<evidence type="ECO:0000313" key="2">
    <source>
        <dbReference type="EMBL" id="KAJ8301527.1"/>
    </source>
</evidence>
<evidence type="ECO:0000256" key="1">
    <source>
        <dbReference type="SAM" id="Phobius"/>
    </source>
</evidence>
<feature type="transmembrane region" description="Helical" evidence="1">
    <location>
        <begin position="58"/>
        <end position="82"/>
    </location>
</feature>
<proteinExistence type="predicted"/>
<keyword evidence="1" id="KW-1133">Transmembrane helix</keyword>
<name>A0ABQ9ED82_TEGGR</name>
<sequence length="235" mass="27947">MYMSTLFIENIIDMYKHIDFDCKAIWNFSVTLKFVSADESESFIYSILECKILYLEVITFRCLILCFEIHIYIVIYSVHLLLPKGKKCFLYKKNNLVQLNLNDILETLMWDIIKLTHDLICFGKMMFSQNTCIWCFVLSHRNYDSVKNISRYHMPDVGPILLKKILWTFIFTYLNCIDMGPVLIDIDRISDKSGNITIFWLSWKLKYDYHSYSLLVVAASKKKSILYFFPKQFFA</sequence>
<keyword evidence="1" id="KW-0812">Transmembrane</keyword>
<keyword evidence="1" id="KW-0472">Membrane</keyword>
<protein>
    <submittedName>
        <fullName evidence="2">Uncharacterized protein</fullName>
    </submittedName>
</protein>
<dbReference type="Proteomes" id="UP001217089">
    <property type="component" value="Unassembled WGS sequence"/>
</dbReference>